<feature type="transmembrane region" description="Helical" evidence="1">
    <location>
        <begin position="351"/>
        <end position="370"/>
    </location>
</feature>
<feature type="transmembrane region" description="Helical" evidence="1">
    <location>
        <begin position="230"/>
        <end position="246"/>
    </location>
</feature>
<feature type="transmembrane region" description="Helical" evidence="1">
    <location>
        <begin position="206"/>
        <end position="224"/>
    </location>
</feature>
<accession>A0A011NVM9</accession>
<dbReference type="EMBL" id="JFAX01000004">
    <property type="protein sequence ID" value="EXI68675.1"/>
    <property type="molecule type" value="Genomic_DNA"/>
</dbReference>
<gene>
    <name evidence="2" type="ORF">AW08_00987</name>
</gene>
<name>A0A011NVM9_9PROT</name>
<keyword evidence="1" id="KW-0812">Transmembrane</keyword>
<feature type="transmembrane region" description="Helical" evidence="1">
    <location>
        <begin position="258"/>
        <end position="277"/>
    </location>
</feature>
<dbReference type="STRING" id="1454001.AW08_00987"/>
<dbReference type="Pfam" id="PF05940">
    <property type="entry name" value="NnrS"/>
    <property type="match status" value="1"/>
</dbReference>
<dbReference type="Proteomes" id="UP000020218">
    <property type="component" value="Unassembled WGS sequence"/>
</dbReference>
<evidence type="ECO:0000256" key="1">
    <source>
        <dbReference type="SAM" id="Phobius"/>
    </source>
</evidence>
<feature type="transmembrane region" description="Helical" evidence="1">
    <location>
        <begin position="166"/>
        <end position="185"/>
    </location>
</feature>
<feature type="transmembrane region" description="Helical" evidence="1">
    <location>
        <begin position="110"/>
        <end position="132"/>
    </location>
</feature>
<sequence length="386" mass="42867">MKLSTHPLWLVGFRPFFALACLAGLSLPPVWALILAGTIAPPPAPFSPSQWHAHEMFFGFGWAVLGGFLLTASKNWVKVRGYHGVPLILLVVAWLLERAGMWFAGDLPPLVFRLASNLFLASIVGMLLWTLARHRDTDSFRDNYFFLIILPLFLVAKTLLLNSESFPAGAAMTLALFRVAFLVMLERTVTQFMKNALAADILRQPLLDAAIKLLALLLVTGGLLPPACSAALSLLLALLLAIRLAFWQPHRALRRLEIGIMYLGYLAIVVQLLLQGSELLAPPPWLGSLATHVFTFGAMGLIIPAMLIRICKGHTGRPLVFDRLDRSVLWIMIAGFVIRIVLSQLDPGHYLLWIQLAAACWFACFTLLAWRYIPILLQPRADGREH</sequence>
<feature type="transmembrane region" description="Helical" evidence="1">
    <location>
        <begin position="328"/>
        <end position="345"/>
    </location>
</feature>
<feature type="transmembrane region" description="Helical" evidence="1">
    <location>
        <begin position="56"/>
        <end position="73"/>
    </location>
</feature>
<proteinExistence type="predicted"/>
<feature type="transmembrane region" description="Helical" evidence="1">
    <location>
        <begin position="144"/>
        <end position="160"/>
    </location>
</feature>
<dbReference type="InterPro" id="IPR010266">
    <property type="entry name" value="NnrS"/>
</dbReference>
<evidence type="ECO:0000313" key="3">
    <source>
        <dbReference type="Proteomes" id="UP000020218"/>
    </source>
</evidence>
<reference evidence="2" key="1">
    <citation type="submission" date="2014-02" db="EMBL/GenBank/DDBJ databases">
        <title>Expanding our view of genomic diversity in Candidatus Accumulibacter clades.</title>
        <authorList>
            <person name="Skennerton C.T."/>
            <person name="Barr J.J."/>
            <person name="Slater F.R."/>
            <person name="Bond P.L."/>
            <person name="Tyson G.W."/>
        </authorList>
    </citation>
    <scope>NUCLEOTIDE SEQUENCE [LARGE SCALE GENOMIC DNA]</scope>
</reference>
<evidence type="ECO:0000313" key="2">
    <source>
        <dbReference type="EMBL" id="EXI68675.1"/>
    </source>
</evidence>
<feature type="transmembrane region" description="Helical" evidence="1">
    <location>
        <begin position="289"/>
        <end position="308"/>
    </location>
</feature>
<comment type="caution">
    <text evidence="2">The sequence shown here is derived from an EMBL/GenBank/DDBJ whole genome shotgun (WGS) entry which is preliminary data.</text>
</comment>
<keyword evidence="1" id="KW-0472">Membrane</keyword>
<dbReference type="AlphaFoldDB" id="A0A011NVM9"/>
<dbReference type="PATRIC" id="fig|1454001.3.peg.934"/>
<keyword evidence="1" id="KW-1133">Transmembrane helix</keyword>
<organism evidence="2 3">
    <name type="scientific">Candidatus Accumulibacter adjunctus</name>
    <dbReference type="NCBI Taxonomy" id="1454001"/>
    <lineage>
        <taxon>Bacteria</taxon>
        <taxon>Pseudomonadati</taxon>
        <taxon>Pseudomonadota</taxon>
        <taxon>Betaproteobacteria</taxon>
        <taxon>Candidatus Accumulibacter</taxon>
    </lineage>
</organism>
<keyword evidence="3" id="KW-1185">Reference proteome</keyword>
<feature type="transmembrane region" description="Helical" evidence="1">
    <location>
        <begin position="85"/>
        <end position="104"/>
    </location>
</feature>
<protein>
    <submittedName>
        <fullName evidence="2">NnrS protein</fullName>
    </submittedName>
</protein>